<evidence type="ECO:0000313" key="8">
    <source>
        <dbReference type="WBParaSite" id="TMUE_1000003083.1"/>
    </source>
</evidence>
<keyword evidence="3" id="KW-0808">Transferase</keyword>
<dbReference type="SUPFAM" id="SSF56672">
    <property type="entry name" value="DNA/RNA polymerases"/>
    <property type="match status" value="1"/>
</dbReference>
<sequence length="171" mass="19134">MPPDTIDAFEKVKKALANAALLSHPAEGAPLSLTVDASDNAAGAVLQQKVNGAWVPLSFFSQRFQPREVKYSAFGRELLAVYLAIRHFRYFLEGRQFTVLTDHKPLVQALQRGSGRHSPREAETTKSRTPSQDFTLICFPSPSIQLRCANYRRLRPETQSYISYEPAQPLG</sequence>
<dbReference type="PANTHER" id="PTHR37984">
    <property type="entry name" value="PROTEIN CBG26694"/>
    <property type="match status" value="1"/>
</dbReference>
<evidence type="ECO:0000313" key="7">
    <source>
        <dbReference type="Proteomes" id="UP000046395"/>
    </source>
</evidence>
<keyword evidence="4" id="KW-0511">Multifunctional enzyme</keyword>
<accession>A0A5S6Q7C4</accession>
<evidence type="ECO:0000256" key="5">
    <source>
        <dbReference type="SAM" id="MobiDB-lite"/>
    </source>
</evidence>
<evidence type="ECO:0000256" key="4">
    <source>
        <dbReference type="ARBA" id="ARBA00023268"/>
    </source>
</evidence>
<keyword evidence="1" id="KW-0540">Nuclease</keyword>
<keyword evidence="2" id="KW-0255">Endonuclease</keyword>
<dbReference type="FunFam" id="3.10.20.370:FF:000001">
    <property type="entry name" value="Retrovirus-related Pol polyprotein from transposon 17.6-like protein"/>
    <property type="match status" value="1"/>
</dbReference>
<dbReference type="InterPro" id="IPR050951">
    <property type="entry name" value="Retrovirus_Pol_polyprotein"/>
</dbReference>
<dbReference type="PANTHER" id="PTHR37984:SF5">
    <property type="entry name" value="PROTEIN NYNRIN-LIKE"/>
    <property type="match status" value="1"/>
</dbReference>
<evidence type="ECO:0000256" key="3">
    <source>
        <dbReference type="ARBA" id="ARBA00022918"/>
    </source>
</evidence>
<dbReference type="WBParaSite" id="TMUE_1000003083.1">
    <property type="protein sequence ID" value="TMUE_1000003083.1"/>
    <property type="gene ID" value="WBGene00298607"/>
</dbReference>
<keyword evidence="3" id="KW-0695">RNA-directed DNA polymerase</keyword>
<feature type="domain" description="Reverse transcriptase/retrotransposon-derived protein RNase H-like" evidence="6">
    <location>
        <begin position="4"/>
        <end position="99"/>
    </location>
</feature>
<dbReference type="Pfam" id="PF17919">
    <property type="entry name" value="RT_RNaseH_2"/>
    <property type="match status" value="1"/>
</dbReference>
<name>A0A5S6Q7C4_TRIMR</name>
<dbReference type="AlphaFoldDB" id="A0A5S6Q7C4"/>
<dbReference type="GO" id="GO:0003964">
    <property type="term" value="F:RNA-directed DNA polymerase activity"/>
    <property type="evidence" value="ECO:0007669"/>
    <property type="project" value="UniProtKB-KW"/>
</dbReference>
<dbReference type="Proteomes" id="UP000046395">
    <property type="component" value="Unassembled WGS sequence"/>
</dbReference>
<dbReference type="InterPro" id="IPR041577">
    <property type="entry name" value="RT_RNaseH_2"/>
</dbReference>
<evidence type="ECO:0000256" key="2">
    <source>
        <dbReference type="ARBA" id="ARBA00022759"/>
    </source>
</evidence>
<organism evidence="7 8">
    <name type="scientific">Trichuris muris</name>
    <name type="common">Mouse whipworm</name>
    <dbReference type="NCBI Taxonomy" id="70415"/>
    <lineage>
        <taxon>Eukaryota</taxon>
        <taxon>Metazoa</taxon>
        <taxon>Ecdysozoa</taxon>
        <taxon>Nematoda</taxon>
        <taxon>Enoplea</taxon>
        <taxon>Dorylaimia</taxon>
        <taxon>Trichinellida</taxon>
        <taxon>Trichuridae</taxon>
        <taxon>Trichuris</taxon>
    </lineage>
</organism>
<reference evidence="8" key="1">
    <citation type="submission" date="2019-12" db="UniProtKB">
        <authorList>
            <consortium name="WormBaseParasite"/>
        </authorList>
    </citation>
    <scope>IDENTIFICATION</scope>
</reference>
<keyword evidence="7" id="KW-1185">Reference proteome</keyword>
<dbReference type="GO" id="GO:0004519">
    <property type="term" value="F:endonuclease activity"/>
    <property type="evidence" value="ECO:0007669"/>
    <property type="project" value="UniProtKB-KW"/>
</dbReference>
<feature type="region of interest" description="Disordered" evidence="5">
    <location>
        <begin position="110"/>
        <end position="129"/>
    </location>
</feature>
<keyword evidence="3" id="KW-0548">Nucleotidyltransferase</keyword>
<dbReference type="STRING" id="70415.A0A5S6Q7C4"/>
<dbReference type="InterPro" id="IPR043502">
    <property type="entry name" value="DNA/RNA_pol_sf"/>
</dbReference>
<dbReference type="Gene3D" id="3.10.20.370">
    <property type="match status" value="1"/>
</dbReference>
<evidence type="ECO:0000256" key="1">
    <source>
        <dbReference type="ARBA" id="ARBA00022722"/>
    </source>
</evidence>
<keyword evidence="2" id="KW-0378">Hydrolase</keyword>
<evidence type="ECO:0000259" key="6">
    <source>
        <dbReference type="Pfam" id="PF17919"/>
    </source>
</evidence>
<dbReference type="CDD" id="cd09274">
    <property type="entry name" value="RNase_HI_RT_Ty3"/>
    <property type="match status" value="1"/>
</dbReference>
<proteinExistence type="predicted"/>
<protein>
    <submittedName>
        <fullName evidence="8">RT_RNaseH_2 domain-containing protein</fullName>
    </submittedName>
</protein>